<dbReference type="Gene3D" id="3.40.50.2300">
    <property type="match status" value="1"/>
</dbReference>
<dbReference type="FunFam" id="3.30.70.270:FF:000001">
    <property type="entry name" value="Diguanylate cyclase domain protein"/>
    <property type="match status" value="1"/>
</dbReference>
<dbReference type="CDD" id="cd19920">
    <property type="entry name" value="REC_PA4781-like"/>
    <property type="match status" value="1"/>
</dbReference>
<dbReference type="PROSITE" id="PS50110">
    <property type="entry name" value="RESPONSE_REGULATORY"/>
    <property type="match status" value="1"/>
</dbReference>
<dbReference type="GO" id="GO:0043709">
    <property type="term" value="P:cell adhesion involved in single-species biofilm formation"/>
    <property type="evidence" value="ECO:0007669"/>
    <property type="project" value="TreeGrafter"/>
</dbReference>
<dbReference type="InterPro" id="IPR029787">
    <property type="entry name" value="Nucleotide_cyclase"/>
</dbReference>
<evidence type="ECO:0000313" key="7">
    <source>
        <dbReference type="EMBL" id="RRJ85439.1"/>
    </source>
</evidence>
<reference evidence="7 8" key="1">
    <citation type="submission" date="2018-08" db="EMBL/GenBank/DDBJ databases">
        <authorList>
            <person name="Khan S.A."/>
        </authorList>
    </citation>
    <scope>NUCLEOTIDE SEQUENCE [LARGE SCALE GENOMIC DNA]</scope>
    <source>
        <strain evidence="7 8">GTF-13</strain>
    </source>
</reference>
<dbReference type="NCBIfam" id="TIGR00254">
    <property type="entry name" value="GGDEF"/>
    <property type="match status" value="1"/>
</dbReference>
<evidence type="ECO:0000256" key="4">
    <source>
        <dbReference type="PROSITE-ProRule" id="PRU00169"/>
    </source>
</evidence>
<gene>
    <name evidence="7" type="ORF">D0544_03905</name>
</gene>
<evidence type="ECO:0000259" key="5">
    <source>
        <dbReference type="PROSITE" id="PS50110"/>
    </source>
</evidence>
<dbReference type="Pfam" id="PF00072">
    <property type="entry name" value="Response_reg"/>
    <property type="match status" value="1"/>
</dbReference>
<organism evidence="7 8">
    <name type="scientific">Aestuariirhabdus litorea</name>
    <dbReference type="NCBI Taxonomy" id="2528527"/>
    <lineage>
        <taxon>Bacteria</taxon>
        <taxon>Pseudomonadati</taxon>
        <taxon>Pseudomonadota</taxon>
        <taxon>Gammaproteobacteria</taxon>
        <taxon>Oceanospirillales</taxon>
        <taxon>Aestuariirhabdaceae</taxon>
        <taxon>Aestuariirhabdus</taxon>
    </lineage>
</organism>
<dbReference type="EC" id="2.7.7.65" evidence="2"/>
<feature type="domain" description="Response regulatory" evidence="5">
    <location>
        <begin position="7"/>
        <end position="122"/>
    </location>
</feature>
<dbReference type="GO" id="GO:0052621">
    <property type="term" value="F:diguanylate cyclase activity"/>
    <property type="evidence" value="ECO:0007669"/>
    <property type="project" value="UniProtKB-EC"/>
</dbReference>
<feature type="domain" description="GGDEF" evidence="6">
    <location>
        <begin position="165"/>
        <end position="302"/>
    </location>
</feature>
<dbReference type="GO" id="GO:0005886">
    <property type="term" value="C:plasma membrane"/>
    <property type="evidence" value="ECO:0007669"/>
    <property type="project" value="TreeGrafter"/>
</dbReference>
<keyword evidence="8" id="KW-1185">Reference proteome</keyword>
<sequence length="303" mass="33261">MDEARARILIVDDQKVNLDILVNLLEDSYEIAVAKSGEAALRAVEADMPDLILLDVVMPGIDGTEVCRRLQSEPGTRHIPIIFITAKSSVESEAEGLELGAVDYITKPFNPAVVRARVANHIRLKRYQDQLEALNTRDPLTGIANRRRFDRYLEHEGRSAIRSGAPLSLLMMDIDYFKPYNDNYGHPVGDECLKQVARALVGAVDRSIDLVARYGGEEFAAVLPGTSEAGALKVAEAMRKAVRALGIKHQHSQVADCVTISIGVGTGVITRHDQPMQLLEQVDAALYRAKAQGRDRVVGCQQP</sequence>
<dbReference type="PANTHER" id="PTHR45138:SF9">
    <property type="entry name" value="DIGUANYLATE CYCLASE DGCM-RELATED"/>
    <property type="match status" value="1"/>
</dbReference>
<dbReference type="SUPFAM" id="SSF52172">
    <property type="entry name" value="CheY-like"/>
    <property type="match status" value="1"/>
</dbReference>
<dbReference type="InterPro" id="IPR043128">
    <property type="entry name" value="Rev_trsase/Diguanyl_cyclase"/>
</dbReference>
<dbReference type="EMBL" id="QWEZ01000001">
    <property type="protein sequence ID" value="RRJ85439.1"/>
    <property type="molecule type" value="Genomic_DNA"/>
</dbReference>
<feature type="modified residue" description="4-aspartylphosphate" evidence="4">
    <location>
        <position position="55"/>
    </location>
</feature>
<comment type="cofactor">
    <cofactor evidence="1">
        <name>Mg(2+)</name>
        <dbReference type="ChEBI" id="CHEBI:18420"/>
    </cofactor>
</comment>
<dbReference type="Pfam" id="PF00990">
    <property type="entry name" value="GGDEF"/>
    <property type="match status" value="1"/>
</dbReference>
<reference evidence="7 8" key="2">
    <citation type="submission" date="2018-12" db="EMBL/GenBank/DDBJ databases">
        <title>Simiduia agarivorans gen. nov., sp. nov., a marine, agarolytic bacterium isolated from shallow coastal water from Keelung, Taiwan.</title>
        <authorList>
            <person name="Shieh W.Y."/>
        </authorList>
    </citation>
    <scope>NUCLEOTIDE SEQUENCE [LARGE SCALE GENOMIC DNA]</scope>
    <source>
        <strain evidence="7 8">GTF-13</strain>
    </source>
</reference>
<dbReference type="Proteomes" id="UP000280792">
    <property type="component" value="Unassembled WGS sequence"/>
</dbReference>
<dbReference type="InterPro" id="IPR001789">
    <property type="entry name" value="Sig_transdc_resp-reg_receiver"/>
</dbReference>
<evidence type="ECO:0000256" key="1">
    <source>
        <dbReference type="ARBA" id="ARBA00001946"/>
    </source>
</evidence>
<dbReference type="InterPro" id="IPR050469">
    <property type="entry name" value="Diguanylate_Cyclase"/>
</dbReference>
<dbReference type="CDD" id="cd01949">
    <property type="entry name" value="GGDEF"/>
    <property type="match status" value="1"/>
</dbReference>
<evidence type="ECO:0000256" key="3">
    <source>
        <dbReference type="ARBA" id="ARBA00034247"/>
    </source>
</evidence>
<dbReference type="GO" id="GO:1902201">
    <property type="term" value="P:negative regulation of bacterial-type flagellum-dependent cell motility"/>
    <property type="evidence" value="ECO:0007669"/>
    <property type="project" value="TreeGrafter"/>
</dbReference>
<dbReference type="SUPFAM" id="SSF55073">
    <property type="entry name" value="Nucleotide cyclase"/>
    <property type="match status" value="1"/>
</dbReference>
<dbReference type="PANTHER" id="PTHR45138">
    <property type="entry name" value="REGULATORY COMPONENTS OF SENSORY TRANSDUCTION SYSTEM"/>
    <property type="match status" value="1"/>
</dbReference>
<comment type="caution">
    <text evidence="7">The sequence shown here is derived from an EMBL/GenBank/DDBJ whole genome shotgun (WGS) entry which is preliminary data.</text>
</comment>
<protein>
    <recommendedName>
        <fullName evidence="2">diguanylate cyclase</fullName>
        <ecNumber evidence="2">2.7.7.65</ecNumber>
    </recommendedName>
</protein>
<dbReference type="InterPro" id="IPR011006">
    <property type="entry name" value="CheY-like_superfamily"/>
</dbReference>
<comment type="catalytic activity">
    <reaction evidence="3">
        <text>2 GTP = 3',3'-c-di-GMP + 2 diphosphate</text>
        <dbReference type="Rhea" id="RHEA:24898"/>
        <dbReference type="ChEBI" id="CHEBI:33019"/>
        <dbReference type="ChEBI" id="CHEBI:37565"/>
        <dbReference type="ChEBI" id="CHEBI:58805"/>
        <dbReference type="EC" id="2.7.7.65"/>
    </reaction>
</comment>
<proteinExistence type="predicted"/>
<dbReference type="Gene3D" id="3.30.70.270">
    <property type="match status" value="1"/>
</dbReference>
<accession>A0A3P3VVG2</accession>
<dbReference type="SMART" id="SM00267">
    <property type="entry name" value="GGDEF"/>
    <property type="match status" value="1"/>
</dbReference>
<evidence type="ECO:0000256" key="2">
    <source>
        <dbReference type="ARBA" id="ARBA00012528"/>
    </source>
</evidence>
<evidence type="ECO:0000259" key="6">
    <source>
        <dbReference type="PROSITE" id="PS50887"/>
    </source>
</evidence>
<evidence type="ECO:0000313" key="8">
    <source>
        <dbReference type="Proteomes" id="UP000280792"/>
    </source>
</evidence>
<name>A0A3P3VVG2_9GAMM</name>
<keyword evidence="4" id="KW-0597">Phosphoprotein</keyword>
<dbReference type="PROSITE" id="PS50887">
    <property type="entry name" value="GGDEF"/>
    <property type="match status" value="1"/>
</dbReference>
<dbReference type="InterPro" id="IPR000160">
    <property type="entry name" value="GGDEF_dom"/>
</dbReference>
<dbReference type="AlphaFoldDB" id="A0A3P3VVG2"/>
<dbReference type="SMART" id="SM00448">
    <property type="entry name" value="REC"/>
    <property type="match status" value="1"/>
</dbReference>
<dbReference type="GO" id="GO:0000160">
    <property type="term" value="P:phosphorelay signal transduction system"/>
    <property type="evidence" value="ECO:0007669"/>
    <property type="project" value="InterPro"/>
</dbReference>
<dbReference type="Gene3D" id="6.10.250.690">
    <property type="match status" value="1"/>
</dbReference>